<sequence length="546" mass="60075">MATISLGQASPTRPLCFDDGDVVVQLGEDVKKHLLIHKHILKVAMPPLAAAVGRWSGAVTITHPQTMKDVTVHSLVLELKDTVYELVAKKPDLDPGISSLFAAAQIVNGENEGGSEDDIPPAAIRIHQHEILGAGLPTRTETRTSTPGYHTHDNAQESLTQSHAVTPLYTLFGMVYKTVDPTMLAEHTTYEGLADLVEYAEVYMCLHLVADQIRTCLLAKLDLWQDVKQQPLFHLALAIRLRCEETFADSLRHLAGRGTHYSHLVEAGLDEGEAAALTNRTRPDLPVGTTFVASSWDIGKTAQEKAEWLAKCAYRDWFDQALAGEPHSPHIRKCKYAYSDLSITADFQPMTLRRVLEKIDLAAKTNSRRAPLEYDTAERLVGEFNLEEGADISSTHIIEQTIARLNRSVARIAAPYLGGPQVTIASDRPTHDTYTQRCAAGRHGGQGEDTCSNAQESMSRDRGGLGEQDHAAIAKDDKGCCYFTYFTILDEQIPWRSEPAWEPFHLHGLKLASQEWLKAVGIAGTGEEQDESTEATTFQPRGGPEA</sequence>
<organism evidence="2 3">
    <name type="scientific">Recurvomyces mirabilis</name>
    <dbReference type="NCBI Taxonomy" id="574656"/>
    <lineage>
        <taxon>Eukaryota</taxon>
        <taxon>Fungi</taxon>
        <taxon>Dikarya</taxon>
        <taxon>Ascomycota</taxon>
        <taxon>Pezizomycotina</taxon>
        <taxon>Dothideomycetes</taxon>
        <taxon>Dothideomycetidae</taxon>
        <taxon>Mycosphaerellales</taxon>
        <taxon>Teratosphaeriaceae</taxon>
        <taxon>Recurvomyces</taxon>
    </lineage>
</organism>
<evidence type="ECO:0000256" key="1">
    <source>
        <dbReference type="SAM" id="MobiDB-lite"/>
    </source>
</evidence>
<dbReference type="EMBL" id="JAUTXT010000063">
    <property type="protein sequence ID" value="KAK3670090.1"/>
    <property type="molecule type" value="Genomic_DNA"/>
</dbReference>
<keyword evidence="3" id="KW-1185">Reference proteome</keyword>
<protein>
    <recommendedName>
        <fullName evidence="4">BTB domain-containing protein</fullName>
    </recommendedName>
</protein>
<feature type="region of interest" description="Disordered" evidence="1">
    <location>
        <begin position="524"/>
        <end position="546"/>
    </location>
</feature>
<gene>
    <name evidence="2" type="ORF">LTR78_010030</name>
</gene>
<evidence type="ECO:0008006" key="4">
    <source>
        <dbReference type="Google" id="ProtNLM"/>
    </source>
</evidence>
<accession>A0AAE0WI84</accession>
<reference evidence="2" key="1">
    <citation type="submission" date="2023-07" db="EMBL/GenBank/DDBJ databases">
        <title>Black Yeasts Isolated from many extreme environments.</title>
        <authorList>
            <person name="Coleine C."/>
            <person name="Stajich J.E."/>
            <person name="Selbmann L."/>
        </authorList>
    </citation>
    <scope>NUCLEOTIDE SEQUENCE</scope>
    <source>
        <strain evidence="2">CCFEE 5485</strain>
    </source>
</reference>
<comment type="caution">
    <text evidence="2">The sequence shown here is derived from an EMBL/GenBank/DDBJ whole genome shotgun (WGS) entry which is preliminary data.</text>
</comment>
<name>A0AAE0WI84_9PEZI</name>
<dbReference type="Proteomes" id="UP001274830">
    <property type="component" value="Unassembled WGS sequence"/>
</dbReference>
<feature type="region of interest" description="Disordered" evidence="1">
    <location>
        <begin position="440"/>
        <end position="464"/>
    </location>
</feature>
<evidence type="ECO:0000313" key="2">
    <source>
        <dbReference type="EMBL" id="KAK3670090.1"/>
    </source>
</evidence>
<evidence type="ECO:0000313" key="3">
    <source>
        <dbReference type="Proteomes" id="UP001274830"/>
    </source>
</evidence>
<dbReference type="AlphaFoldDB" id="A0AAE0WI84"/>
<proteinExistence type="predicted"/>